<comment type="subcellular location">
    <subcellularLocation>
        <location evidence="1">Cell projection</location>
        <location evidence="1">Cilium membrane</location>
    </subcellularLocation>
    <subcellularLocation>
        <location evidence="2">Cytoplasm</location>
        <location evidence="2">Cytoskeleton</location>
        <location evidence="2">Microtubule organizing center</location>
        <location evidence="2">Centrosome</location>
        <location evidence="2">Centriolar satellite</location>
    </subcellularLocation>
</comment>
<dbReference type="InterPro" id="IPR006606">
    <property type="entry name" value="BBL5"/>
</dbReference>
<feature type="domain" description="BBSome complex member BBS5 PH" evidence="10">
    <location>
        <begin position="26"/>
        <end position="80"/>
    </location>
</feature>
<accession>A0A8S1PE84</accession>
<keyword evidence="12" id="KW-1185">Reference proteome</keyword>
<dbReference type="GO" id="GO:0034464">
    <property type="term" value="C:BBSome"/>
    <property type="evidence" value="ECO:0007669"/>
    <property type="project" value="InterPro"/>
</dbReference>
<dbReference type="InterPro" id="IPR030804">
    <property type="entry name" value="BBS5/fem-3"/>
</dbReference>
<dbReference type="PIRSF" id="PIRSF010072">
    <property type="entry name" value="DUF1448"/>
    <property type="match status" value="1"/>
</dbReference>
<dbReference type="OMA" id="WQDVEDI"/>
<evidence type="ECO:0000256" key="8">
    <source>
        <dbReference type="ARBA" id="ARBA00023212"/>
    </source>
</evidence>
<dbReference type="PANTHER" id="PTHR21351:SF0">
    <property type="entry name" value="BARDET-BIEDL SYNDROME 5 PROTEIN"/>
    <property type="match status" value="1"/>
</dbReference>
<evidence type="ECO:0000256" key="5">
    <source>
        <dbReference type="ARBA" id="ARBA00022490"/>
    </source>
</evidence>
<proteinExistence type="inferred from homology"/>
<evidence type="ECO:0000313" key="11">
    <source>
        <dbReference type="EMBL" id="CAD8101395.1"/>
    </source>
</evidence>
<protein>
    <recommendedName>
        <fullName evidence="10">BBSome complex member BBS5 PH domain-containing protein</fullName>
    </recommendedName>
</protein>
<evidence type="ECO:0000256" key="2">
    <source>
        <dbReference type="ARBA" id="ARBA00004607"/>
    </source>
</evidence>
<dbReference type="Proteomes" id="UP000688137">
    <property type="component" value="Unassembled WGS sequence"/>
</dbReference>
<evidence type="ECO:0000256" key="9">
    <source>
        <dbReference type="ARBA" id="ARBA00023273"/>
    </source>
</evidence>
<evidence type="ECO:0000256" key="6">
    <source>
        <dbReference type="ARBA" id="ARBA00023069"/>
    </source>
</evidence>
<comment type="caution">
    <text evidence="11">The sequence shown here is derived from an EMBL/GenBank/DDBJ whole genome shotgun (WGS) entry which is preliminary data.</text>
</comment>
<dbReference type="AlphaFoldDB" id="A0A8S1PE84"/>
<sequence>MCEEFLYDRTIHFDIAVSKLNMQKGEKTLYMWQDVEDIKGNPDQFGRLIITNTRILWWSERNNSVNLSIGLGTIFHIEQKVTNNNRTFGTLFRTKLNYGKTAGQKYEFHFTSPDKKLYESLVNIQRLYTQTLLHREIKVQFAMISQKKLNLSEREQIINQYLNTISVANDQQDVSGTLIFTNVRFVWYSATNDLFNISIPWIAVKKISKKTTKGLYTMIIETYSEFGGYFVGYRNIEIDNMIKECNKLHTFYIENPIYGIEVQEKQQPAVQKFDERVQVVQSVYNQAARYQANENNDTQNDIVYCQELGLAIQKLPGDVKLSDLWNIIKY</sequence>
<keyword evidence="9" id="KW-0966">Cell projection</keyword>
<dbReference type="SMART" id="SM00683">
    <property type="entry name" value="DM16"/>
    <property type="match status" value="2"/>
</dbReference>
<dbReference type="GO" id="GO:0060271">
    <property type="term" value="P:cilium assembly"/>
    <property type="evidence" value="ECO:0007669"/>
    <property type="project" value="TreeGrafter"/>
</dbReference>
<name>A0A8S1PE84_PARPR</name>
<evidence type="ECO:0000256" key="1">
    <source>
        <dbReference type="ARBA" id="ARBA00004309"/>
    </source>
</evidence>
<keyword evidence="6" id="KW-0969">Cilium</keyword>
<dbReference type="EMBL" id="CAJJDM010000118">
    <property type="protein sequence ID" value="CAD8101395.1"/>
    <property type="molecule type" value="Genomic_DNA"/>
</dbReference>
<organism evidence="11 12">
    <name type="scientific">Paramecium primaurelia</name>
    <dbReference type="NCBI Taxonomy" id="5886"/>
    <lineage>
        <taxon>Eukaryota</taxon>
        <taxon>Sar</taxon>
        <taxon>Alveolata</taxon>
        <taxon>Ciliophora</taxon>
        <taxon>Intramacronucleata</taxon>
        <taxon>Oligohymenophorea</taxon>
        <taxon>Peniculida</taxon>
        <taxon>Parameciidae</taxon>
        <taxon>Paramecium</taxon>
    </lineage>
</organism>
<reference evidence="11" key="1">
    <citation type="submission" date="2021-01" db="EMBL/GenBank/DDBJ databases">
        <authorList>
            <consortium name="Genoscope - CEA"/>
            <person name="William W."/>
        </authorList>
    </citation>
    <scope>NUCLEOTIDE SEQUENCE</scope>
</reference>
<evidence type="ECO:0000256" key="3">
    <source>
        <dbReference type="ARBA" id="ARBA00005822"/>
    </source>
</evidence>
<comment type="similarity">
    <text evidence="3">Belongs to the BBS5 family.</text>
</comment>
<dbReference type="PANTHER" id="PTHR21351">
    <property type="entry name" value="BARDET-BIEDL SYNDROME PROTEIN 5"/>
    <property type="match status" value="1"/>
</dbReference>
<dbReference type="GO" id="GO:0036064">
    <property type="term" value="C:ciliary basal body"/>
    <property type="evidence" value="ECO:0007669"/>
    <property type="project" value="TreeGrafter"/>
</dbReference>
<keyword evidence="4" id="KW-1003">Cell membrane</keyword>
<evidence type="ECO:0000313" key="12">
    <source>
        <dbReference type="Proteomes" id="UP000688137"/>
    </source>
</evidence>
<keyword evidence="7" id="KW-0472">Membrane</keyword>
<dbReference type="GO" id="GO:0032266">
    <property type="term" value="F:phosphatidylinositol-3-phosphate binding"/>
    <property type="evidence" value="ECO:0007669"/>
    <property type="project" value="TreeGrafter"/>
</dbReference>
<dbReference type="InterPro" id="IPR014003">
    <property type="entry name" value="BBS5_PH"/>
</dbReference>
<keyword evidence="5" id="KW-0963">Cytoplasm</keyword>
<evidence type="ECO:0000259" key="10">
    <source>
        <dbReference type="SMART" id="SM00683"/>
    </source>
</evidence>
<dbReference type="Pfam" id="PF07289">
    <property type="entry name" value="BBL5"/>
    <property type="match status" value="1"/>
</dbReference>
<evidence type="ECO:0000256" key="4">
    <source>
        <dbReference type="ARBA" id="ARBA00022475"/>
    </source>
</evidence>
<evidence type="ECO:0000256" key="7">
    <source>
        <dbReference type="ARBA" id="ARBA00023136"/>
    </source>
</evidence>
<keyword evidence="8" id="KW-0206">Cytoskeleton</keyword>
<gene>
    <name evidence="11" type="ORF">PPRIM_AZ9-3.1.T1150090</name>
</gene>
<feature type="domain" description="BBSome complex member BBS5 PH" evidence="10">
    <location>
        <begin position="155"/>
        <end position="210"/>
    </location>
</feature>